<dbReference type="GO" id="GO:0062054">
    <property type="term" value="F:fluoride channel activity"/>
    <property type="evidence" value="ECO:0007669"/>
    <property type="project" value="UniProtKB-UniRule"/>
</dbReference>
<comment type="subcellular location">
    <subcellularLocation>
        <location evidence="1 12">Cell membrane</location>
        <topology evidence="1 12">Multi-pass membrane protein</topology>
    </subcellularLocation>
</comment>
<keyword evidence="9 12" id="KW-0407">Ion channel</keyword>
<dbReference type="NCBIfam" id="NF010791">
    <property type="entry name" value="PRK14195.1"/>
    <property type="match status" value="1"/>
</dbReference>
<dbReference type="Proteomes" id="UP000673383">
    <property type="component" value="Unassembled WGS sequence"/>
</dbReference>
<keyword evidence="7 12" id="KW-0406">Ion transport</keyword>
<keyword evidence="12" id="KW-0479">Metal-binding</keyword>
<comment type="similarity">
    <text evidence="10 12">Belongs to the fluoride channel Fluc/FEX (TC 1.A.43) family.</text>
</comment>
<keyword evidence="2 12" id="KW-1003">Cell membrane</keyword>
<keyword evidence="6 12" id="KW-0915">Sodium</keyword>
<dbReference type="RefSeq" id="WP_244980824.1">
    <property type="nucleotide sequence ID" value="NZ_JAFICZ010000001.1"/>
</dbReference>
<sequence>MNVQLLAAVAIGGSLGSVARYLMAIGAGRLVGTEFPWGTLVINIVGSFLIGVFAEAFALSWNASQVTRVFLTVGICGGFTTFSTFSLDAIVLMQRGELWSAGAYIAASVALSILALFGGLLLVRAFAA</sequence>
<keyword evidence="5 12" id="KW-1133">Transmembrane helix</keyword>
<evidence type="ECO:0000256" key="9">
    <source>
        <dbReference type="ARBA" id="ARBA00023303"/>
    </source>
</evidence>
<evidence type="ECO:0000256" key="5">
    <source>
        <dbReference type="ARBA" id="ARBA00022989"/>
    </source>
</evidence>
<organism evidence="13 14">
    <name type="scientific">Bradyrhizobium elkanii</name>
    <dbReference type="NCBI Taxonomy" id="29448"/>
    <lineage>
        <taxon>Bacteria</taxon>
        <taxon>Pseudomonadati</taxon>
        <taxon>Pseudomonadota</taxon>
        <taxon>Alphaproteobacteria</taxon>
        <taxon>Hyphomicrobiales</taxon>
        <taxon>Nitrobacteraceae</taxon>
        <taxon>Bradyrhizobium</taxon>
    </lineage>
</organism>
<evidence type="ECO:0000256" key="7">
    <source>
        <dbReference type="ARBA" id="ARBA00023065"/>
    </source>
</evidence>
<comment type="function">
    <text evidence="12">Fluoride-specific ion channel. Important for reducing fluoride concentration in the cell, thus reducing its toxicity.</text>
</comment>
<evidence type="ECO:0000256" key="4">
    <source>
        <dbReference type="ARBA" id="ARBA00022692"/>
    </source>
</evidence>
<feature type="transmembrane region" description="Helical" evidence="12">
    <location>
        <begin position="40"/>
        <end position="62"/>
    </location>
</feature>
<keyword evidence="8 12" id="KW-0472">Membrane</keyword>
<protein>
    <recommendedName>
        <fullName evidence="12">Fluoride-specific ion channel FluC</fullName>
    </recommendedName>
</protein>
<evidence type="ECO:0000256" key="8">
    <source>
        <dbReference type="ARBA" id="ARBA00023136"/>
    </source>
</evidence>
<dbReference type="GO" id="GO:0140114">
    <property type="term" value="P:cellular detoxification of fluoride"/>
    <property type="evidence" value="ECO:0007669"/>
    <property type="project" value="UniProtKB-UniRule"/>
</dbReference>
<evidence type="ECO:0000256" key="2">
    <source>
        <dbReference type="ARBA" id="ARBA00022475"/>
    </source>
</evidence>
<comment type="catalytic activity">
    <reaction evidence="11">
        <text>fluoride(in) = fluoride(out)</text>
        <dbReference type="Rhea" id="RHEA:76159"/>
        <dbReference type="ChEBI" id="CHEBI:17051"/>
    </reaction>
    <physiologicalReaction direction="left-to-right" evidence="11">
        <dbReference type="Rhea" id="RHEA:76160"/>
    </physiologicalReaction>
</comment>
<feature type="transmembrane region" description="Helical" evidence="12">
    <location>
        <begin position="69"/>
        <end position="92"/>
    </location>
</feature>
<dbReference type="Pfam" id="PF02537">
    <property type="entry name" value="CRCB"/>
    <property type="match status" value="1"/>
</dbReference>
<feature type="transmembrane region" description="Helical" evidence="12">
    <location>
        <begin position="98"/>
        <end position="123"/>
    </location>
</feature>
<evidence type="ECO:0000256" key="3">
    <source>
        <dbReference type="ARBA" id="ARBA00022519"/>
    </source>
</evidence>
<keyword evidence="12" id="KW-0813">Transport</keyword>
<dbReference type="EMBL" id="JAFICZ010000001">
    <property type="protein sequence ID" value="MBP1291388.1"/>
    <property type="molecule type" value="Genomic_DNA"/>
</dbReference>
<keyword evidence="4 12" id="KW-0812">Transmembrane</keyword>
<gene>
    <name evidence="12" type="primary">fluC</name>
    <name evidence="12" type="synonym">crcB</name>
    <name evidence="13" type="ORF">JOH49_001141</name>
</gene>
<evidence type="ECO:0000256" key="6">
    <source>
        <dbReference type="ARBA" id="ARBA00023053"/>
    </source>
</evidence>
<reference evidence="13" key="1">
    <citation type="submission" date="2021-02" db="EMBL/GenBank/DDBJ databases">
        <title>Genomic Encyclopedia of Type Strains, Phase IV (KMG-V): Genome sequencing to study the core and pangenomes of soil and plant-associated prokaryotes.</title>
        <authorList>
            <person name="Whitman W."/>
        </authorList>
    </citation>
    <scope>NUCLEOTIDE SEQUENCE</scope>
    <source>
        <strain evidence="13">USDA 406</strain>
    </source>
</reference>
<name>A0A8I1Y0M1_BRAEL</name>
<evidence type="ECO:0000256" key="1">
    <source>
        <dbReference type="ARBA" id="ARBA00004651"/>
    </source>
</evidence>
<evidence type="ECO:0000313" key="14">
    <source>
        <dbReference type="Proteomes" id="UP000673383"/>
    </source>
</evidence>
<evidence type="ECO:0000256" key="12">
    <source>
        <dbReference type="HAMAP-Rule" id="MF_00454"/>
    </source>
</evidence>
<accession>A0A8I1Y0M1</accession>
<dbReference type="NCBIfam" id="TIGR00494">
    <property type="entry name" value="crcB"/>
    <property type="match status" value="1"/>
</dbReference>
<dbReference type="GO" id="GO:0046872">
    <property type="term" value="F:metal ion binding"/>
    <property type="evidence" value="ECO:0007669"/>
    <property type="project" value="UniProtKB-KW"/>
</dbReference>
<proteinExistence type="inferred from homology"/>
<comment type="activity regulation">
    <text evidence="12">Na(+) is not transported, but it plays an essential structural role and its presence is essential for fluoride channel function.</text>
</comment>
<feature type="binding site" evidence="12">
    <location>
        <position position="77"/>
    </location>
    <ligand>
        <name>Na(+)</name>
        <dbReference type="ChEBI" id="CHEBI:29101"/>
        <note>structural</note>
    </ligand>
</feature>
<keyword evidence="3" id="KW-0997">Cell inner membrane</keyword>
<feature type="binding site" evidence="12">
    <location>
        <position position="80"/>
    </location>
    <ligand>
        <name>Na(+)</name>
        <dbReference type="ChEBI" id="CHEBI:29101"/>
        <note>structural</note>
    </ligand>
</feature>
<evidence type="ECO:0000256" key="11">
    <source>
        <dbReference type="ARBA" id="ARBA00035585"/>
    </source>
</evidence>
<dbReference type="GO" id="GO:0005886">
    <property type="term" value="C:plasma membrane"/>
    <property type="evidence" value="ECO:0007669"/>
    <property type="project" value="UniProtKB-SubCell"/>
</dbReference>
<dbReference type="PANTHER" id="PTHR28259">
    <property type="entry name" value="FLUORIDE EXPORT PROTEIN 1-RELATED"/>
    <property type="match status" value="1"/>
</dbReference>
<evidence type="ECO:0000256" key="10">
    <source>
        <dbReference type="ARBA" id="ARBA00035120"/>
    </source>
</evidence>
<dbReference type="HAMAP" id="MF_00454">
    <property type="entry name" value="FluC"/>
    <property type="match status" value="1"/>
</dbReference>
<comment type="caution">
    <text evidence="13">The sequence shown here is derived from an EMBL/GenBank/DDBJ whole genome shotgun (WGS) entry which is preliminary data.</text>
</comment>
<dbReference type="InterPro" id="IPR003691">
    <property type="entry name" value="FluC"/>
</dbReference>
<dbReference type="AlphaFoldDB" id="A0A8I1Y0M1"/>
<dbReference type="PANTHER" id="PTHR28259:SF1">
    <property type="entry name" value="FLUORIDE EXPORT PROTEIN 1-RELATED"/>
    <property type="match status" value="1"/>
</dbReference>
<evidence type="ECO:0000313" key="13">
    <source>
        <dbReference type="EMBL" id="MBP1291388.1"/>
    </source>
</evidence>